<dbReference type="CDD" id="cd13643">
    <property type="entry name" value="PBP2_BCP_2"/>
    <property type="match status" value="1"/>
</dbReference>
<evidence type="ECO:0000256" key="1">
    <source>
        <dbReference type="SAM" id="SignalP"/>
    </source>
</evidence>
<gene>
    <name evidence="3" type="ORF">G6N74_23970</name>
</gene>
<organism evidence="3 4">
    <name type="scientific">Mesorhizobium zhangyense</name>
    <dbReference type="NCBI Taxonomy" id="1776730"/>
    <lineage>
        <taxon>Bacteria</taxon>
        <taxon>Pseudomonadati</taxon>
        <taxon>Pseudomonadota</taxon>
        <taxon>Alphaproteobacteria</taxon>
        <taxon>Hyphomicrobiales</taxon>
        <taxon>Phyllobacteriaceae</taxon>
        <taxon>Mesorhizobium</taxon>
    </lineage>
</organism>
<evidence type="ECO:0000313" key="3">
    <source>
        <dbReference type="EMBL" id="NGN44130.1"/>
    </source>
</evidence>
<feature type="chain" id="PRO_5028811321" evidence="1">
    <location>
        <begin position="32"/>
        <end position="324"/>
    </location>
</feature>
<feature type="signal peptide" evidence="1">
    <location>
        <begin position="1"/>
        <end position="31"/>
    </location>
</feature>
<accession>A0A7C9VGE7</accession>
<keyword evidence="4" id="KW-1185">Reference proteome</keyword>
<name>A0A7C9VGE7_9HYPH</name>
<evidence type="ECO:0000313" key="4">
    <source>
        <dbReference type="Proteomes" id="UP000481252"/>
    </source>
</evidence>
<dbReference type="GO" id="GO:0043190">
    <property type="term" value="C:ATP-binding cassette (ABC) transporter complex"/>
    <property type="evidence" value="ECO:0007669"/>
    <property type="project" value="InterPro"/>
</dbReference>
<dbReference type="InterPro" id="IPR007210">
    <property type="entry name" value="ABC_Gly_betaine_transp_sub-bd"/>
</dbReference>
<dbReference type="Pfam" id="PF04069">
    <property type="entry name" value="OpuAC"/>
    <property type="match status" value="1"/>
</dbReference>
<sequence length="324" mass="35966">MPLGTRTISSAFGALALSAAALLSSSQWAGAQESTDPIKLTLHDWTGQLITTQIMGEVLKKAGYSVDYVQADYLAQFAGLETGDLDVAMEMWETTGRDAMDAATATGKVENFGPTGMKAKEEWWFPEYMKEKCPGLPNWEALKDEKCAEAFSTAETAPKGRYLGGPVTWGGFDDERVEALNLPFEVIHAGTDAALFAELESAYQRKAPILLWIYAPHWAPAKYKGEWIEFPEYTKECYTDPKWGSNPDAQYDCGKPHGEIWKVGWAGVKDKWPGAHKAIKAFTLDNDEMGQMITKVDLDGKKVDDVVAEWMGGNEARWSEWIKK</sequence>
<dbReference type="GO" id="GO:0022857">
    <property type="term" value="F:transmembrane transporter activity"/>
    <property type="evidence" value="ECO:0007669"/>
    <property type="project" value="InterPro"/>
</dbReference>
<dbReference type="Gene3D" id="3.40.190.100">
    <property type="entry name" value="Glycine betaine-binding periplasmic protein, domain 2"/>
    <property type="match status" value="1"/>
</dbReference>
<reference evidence="3 4" key="1">
    <citation type="submission" date="2020-02" db="EMBL/GenBank/DDBJ databases">
        <title>Genome sequence of the type strain CGMCC 1.15528 of Mesorhizobium zhangyense.</title>
        <authorList>
            <person name="Gao J."/>
            <person name="Sun J."/>
        </authorList>
    </citation>
    <scope>NUCLEOTIDE SEQUENCE [LARGE SCALE GENOMIC DNA]</scope>
    <source>
        <strain evidence="3 4">CGMCC 1.15528</strain>
    </source>
</reference>
<comment type="caution">
    <text evidence="3">The sequence shown here is derived from an EMBL/GenBank/DDBJ whole genome shotgun (WGS) entry which is preliminary data.</text>
</comment>
<feature type="domain" description="ABC-type glycine betaine transport system substrate-binding" evidence="2">
    <location>
        <begin position="36"/>
        <end position="311"/>
    </location>
</feature>
<proteinExistence type="predicted"/>
<dbReference type="Proteomes" id="UP000481252">
    <property type="component" value="Unassembled WGS sequence"/>
</dbReference>
<dbReference type="AlphaFoldDB" id="A0A7C9VGE7"/>
<keyword evidence="1" id="KW-0732">Signal</keyword>
<dbReference type="RefSeq" id="WP_165120531.1">
    <property type="nucleotide sequence ID" value="NZ_JAAKZG010000013.1"/>
</dbReference>
<dbReference type="Gene3D" id="3.10.105.10">
    <property type="entry name" value="Dipeptide-binding Protein, Domain 3"/>
    <property type="match status" value="2"/>
</dbReference>
<protein>
    <submittedName>
        <fullName evidence="3">ABC transporter substrate-binding protein</fullName>
    </submittedName>
</protein>
<evidence type="ECO:0000259" key="2">
    <source>
        <dbReference type="Pfam" id="PF04069"/>
    </source>
</evidence>
<dbReference type="EMBL" id="JAAKZG010000013">
    <property type="protein sequence ID" value="NGN44130.1"/>
    <property type="molecule type" value="Genomic_DNA"/>
</dbReference>
<dbReference type="SUPFAM" id="SSF53850">
    <property type="entry name" value="Periplasmic binding protein-like II"/>
    <property type="match status" value="1"/>
</dbReference>